<evidence type="ECO:0000313" key="2">
    <source>
        <dbReference type="EMBL" id="GGG99888.1"/>
    </source>
</evidence>
<comment type="caution">
    <text evidence="2">The sequence shown here is derived from an EMBL/GenBank/DDBJ whole genome shotgun (WGS) entry which is preliminary data.</text>
</comment>
<evidence type="ECO:0000256" key="1">
    <source>
        <dbReference type="SAM" id="SignalP"/>
    </source>
</evidence>
<protein>
    <submittedName>
        <fullName evidence="2">Uncharacterized protein</fullName>
    </submittedName>
</protein>
<reference evidence="2" key="1">
    <citation type="journal article" date="2014" name="Int. J. Syst. Evol. Microbiol.">
        <title>Complete genome sequence of Corynebacterium casei LMG S-19264T (=DSM 44701T), isolated from a smear-ripened cheese.</title>
        <authorList>
            <consortium name="US DOE Joint Genome Institute (JGI-PGF)"/>
            <person name="Walter F."/>
            <person name="Albersmeier A."/>
            <person name="Kalinowski J."/>
            <person name="Ruckert C."/>
        </authorList>
    </citation>
    <scope>NUCLEOTIDE SEQUENCE</scope>
    <source>
        <strain evidence="2">CGMCC 1.15763</strain>
    </source>
</reference>
<proteinExistence type="predicted"/>
<dbReference type="RefSeq" id="WP_188598983.1">
    <property type="nucleotide sequence ID" value="NZ_BMJW01000002.1"/>
</dbReference>
<reference evidence="2" key="2">
    <citation type="submission" date="2020-09" db="EMBL/GenBank/DDBJ databases">
        <authorList>
            <person name="Sun Q."/>
            <person name="Zhou Y."/>
        </authorList>
    </citation>
    <scope>NUCLEOTIDE SEQUENCE</scope>
    <source>
        <strain evidence="2">CGMCC 1.15763</strain>
    </source>
</reference>
<keyword evidence="3" id="KW-1185">Reference proteome</keyword>
<keyword evidence="1" id="KW-0732">Signal</keyword>
<dbReference type="AlphaFoldDB" id="A0A917I0K7"/>
<gene>
    <name evidence="2" type="ORF">GCM10011416_17920</name>
</gene>
<feature type="signal peptide" evidence="1">
    <location>
        <begin position="1"/>
        <end position="23"/>
    </location>
</feature>
<accession>A0A917I0K7</accession>
<dbReference type="EMBL" id="BMJW01000002">
    <property type="protein sequence ID" value="GGG99888.1"/>
    <property type="molecule type" value="Genomic_DNA"/>
</dbReference>
<name>A0A917I0K7_9FLAO</name>
<feature type="chain" id="PRO_5037333724" evidence="1">
    <location>
        <begin position="24"/>
        <end position="358"/>
    </location>
</feature>
<evidence type="ECO:0000313" key="3">
    <source>
        <dbReference type="Proteomes" id="UP000633278"/>
    </source>
</evidence>
<sequence length="358" mass="40732">MKIAIKTSILAAFLATLSLTFIRCESTANKAKKTTTDLAITSSQSNEAPIYREPLVFIAGTDGSDYYKNAKKYYEDKQFEVVTEAFSITEIINWLNANYDERLYTDIYIVSKNNPWTGMELETNVHGKKTTANNLKEALLNGEIPKLNQGITQDTNIIFNASALGDDADLVLLLKSTLSTSDVSPKIIASSYYNVFGEKFSPHNLAKSYTVFYPTANSPGKVDLSKEIAKKYPNEKEIDWYDALNNETERFVGDAYTIQFNIPLSWEFIYEGDEEVPYFENQEEIIDWVKNNDEISAKMDNLNIPLEKFRWSSKTKKDKLTIKAITTVLSVLKPLIQPYGDLQHIEPEIDNLRLYSIH</sequence>
<dbReference type="Proteomes" id="UP000633278">
    <property type="component" value="Unassembled WGS sequence"/>
</dbReference>
<organism evidence="2 3">
    <name type="scientific">Polaribacter pacificus</name>
    <dbReference type="NCBI Taxonomy" id="1775173"/>
    <lineage>
        <taxon>Bacteria</taxon>
        <taxon>Pseudomonadati</taxon>
        <taxon>Bacteroidota</taxon>
        <taxon>Flavobacteriia</taxon>
        <taxon>Flavobacteriales</taxon>
        <taxon>Flavobacteriaceae</taxon>
    </lineage>
</organism>